<protein>
    <submittedName>
        <fullName evidence="1">Uncharacterized protein</fullName>
    </submittedName>
</protein>
<name>A0A3M4P5Q7_PSEVI</name>
<sequence>MKNDAATCRVFHGSVGEITQRIGKADTALNHAGLNIDRRVSHDHLVCSPTDNIKNTLITNMIRIEGSIRTYGNDFSPSNGFIWQLFIRPQSGDCFSV</sequence>
<evidence type="ECO:0000313" key="1">
    <source>
        <dbReference type="EMBL" id="RMQ73601.1"/>
    </source>
</evidence>
<dbReference type="Proteomes" id="UP000271866">
    <property type="component" value="Unassembled WGS sequence"/>
</dbReference>
<proteinExistence type="predicted"/>
<organism evidence="1 2">
    <name type="scientific">Pseudomonas viridiflava</name>
    <name type="common">Phytomonas viridiflava</name>
    <dbReference type="NCBI Taxonomy" id="33069"/>
    <lineage>
        <taxon>Bacteria</taxon>
        <taxon>Pseudomonadati</taxon>
        <taxon>Pseudomonadota</taxon>
        <taxon>Gammaproteobacteria</taxon>
        <taxon>Pseudomonadales</taxon>
        <taxon>Pseudomonadaceae</taxon>
        <taxon>Pseudomonas</taxon>
    </lineage>
</organism>
<gene>
    <name evidence="1" type="ORF">ALP98_103033</name>
</gene>
<reference evidence="1 2" key="1">
    <citation type="submission" date="2018-08" db="EMBL/GenBank/DDBJ databases">
        <title>Recombination of ecologically and evolutionarily significant loci maintains genetic cohesion in the Pseudomonas syringae species complex.</title>
        <authorList>
            <person name="Dillon M."/>
            <person name="Thakur S."/>
            <person name="Almeida R.N.D."/>
            <person name="Weir B.S."/>
            <person name="Guttman D.S."/>
        </authorList>
    </citation>
    <scope>NUCLEOTIDE SEQUENCE [LARGE SCALE GENOMIC DNA]</scope>
    <source>
        <strain evidence="1 2">ICMP 11296</strain>
    </source>
</reference>
<comment type="caution">
    <text evidence="1">The sequence shown here is derived from an EMBL/GenBank/DDBJ whole genome shotgun (WGS) entry which is preliminary data.</text>
</comment>
<evidence type="ECO:0000313" key="2">
    <source>
        <dbReference type="Proteomes" id="UP000271866"/>
    </source>
</evidence>
<dbReference type="EMBL" id="RBRK01000116">
    <property type="protein sequence ID" value="RMQ73601.1"/>
    <property type="molecule type" value="Genomic_DNA"/>
</dbReference>
<accession>A0A3M4P5Q7</accession>
<dbReference type="AlphaFoldDB" id="A0A3M4P5Q7"/>